<accession>A0A5C1ABQ6</accession>
<dbReference type="Proteomes" id="UP000324974">
    <property type="component" value="Chromosome"/>
</dbReference>
<name>A0A5C1ABQ6_9BACT</name>
<dbReference type="EMBL" id="CP042425">
    <property type="protein sequence ID" value="QEL15603.1"/>
    <property type="molecule type" value="Genomic_DNA"/>
</dbReference>
<proteinExistence type="predicted"/>
<organism evidence="1 2">
    <name type="scientific">Limnoglobus roseus</name>
    <dbReference type="NCBI Taxonomy" id="2598579"/>
    <lineage>
        <taxon>Bacteria</taxon>
        <taxon>Pseudomonadati</taxon>
        <taxon>Planctomycetota</taxon>
        <taxon>Planctomycetia</taxon>
        <taxon>Gemmatales</taxon>
        <taxon>Gemmataceae</taxon>
        <taxon>Limnoglobus</taxon>
    </lineage>
</organism>
<gene>
    <name evidence="1" type="ORF">PX52LOC_02536</name>
</gene>
<dbReference type="RefSeq" id="WP_246173709.1">
    <property type="nucleotide sequence ID" value="NZ_CP042425.1"/>
</dbReference>
<dbReference type="KEGG" id="lrs:PX52LOC_02536"/>
<evidence type="ECO:0000313" key="1">
    <source>
        <dbReference type="EMBL" id="QEL15603.1"/>
    </source>
</evidence>
<keyword evidence="2" id="KW-1185">Reference proteome</keyword>
<sequence length="237" mass="25653">MTEAEWVRATGTDELLDLLHLPVPGRKMRLAGCACGRRVSPSLATPLFDDLLTAAERVADGQLTQGDLSPLIHSTQQLVDQDPPPFFQYAVGGIGFAAVHLVDRRYFQHGLSLLANAAAYRVAPATSDPELNDGRRMRSDPAWHEAWAAEQSAQVALLRDVFGNPFRTVNFDPAWLTPTAVGLAEAIYADRAFDRLPILADSLQDAGCEDEAILGHCRGDGVHVRGCWVLDGVLGNG</sequence>
<evidence type="ECO:0000313" key="2">
    <source>
        <dbReference type="Proteomes" id="UP000324974"/>
    </source>
</evidence>
<protein>
    <recommendedName>
        <fullName evidence="3">SMI1/KNR4 family protein</fullName>
    </recommendedName>
</protein>
<dbReference type="AlphaFoldDB" id="A0A5C1ABQ6"/>
<reference evidence="2" key="1">
    <citation type="submission" date="2019-08" db="EMBL/GenBank/DDBJ databases">
        <title>Limnoglobus roseus gen. nov., sp. nov., a novel freshwater planctomycete with a giant genome from the family Gemmataceae.</title>
        <authorList>
            <person name="Kulichevskaya I.S."/>
            <person name="Naumoff D.G."/>
            <person name="Miroshnikov K."/>
            <person name="Ivanova A."/>
            <person name="Philippov D.A."/>
            <person name="Hakobyan A."/>
            <person name="Rijpstra I.C."/>
            <person name="Sinninghe Damste J.S."/>
            <person name="Liesack W."/>
            <person name="Dedysh S.N."/>
        </authorList>
    </citation>
    <scope>NUCLEOTIDE SEQUENCE [LARGE SCALE GENOMIC DNA]</scope>
    <source>
        <strain evidence="2">PX52</strain>
    </source>
</reference>
<evidence type="ECO:0008006" key="3">
    <source>
        <dbReference type="Google" id="ProtNLM"/>
    </source>
</evidence>